<organism evidence="1 2">
    <name type="scientific">Haloquadratum walsbyi J07HQW1</name>
    <dbReference type="NCBI Taxonomy" id="1238424"/>
    <lineage>
        <taxon>Archaea</taxon>
        <taxon>Methanobacteriati</taxon>
        <taxon>Methanobacteriota</taxon>
        <taxon>Stenosarchaea group</taxon>
        <taxon>Halobacteria</taxon>
        <taxon>Halobacteriales</taxon>
        <taxon>Haloferacaceae</taxon>
        <taxon>Haloquadratum</taxon>
    </lineage>
</organism>
<proteinExistence type="predicted"/>
<dbReference type="EMBL" id="KE356560">
    <property type="protein sequence ID" value="ERG93114.1"/>
    <property type="molecule type" value="Genomic_DNA"/>
</dbReference>
<reference evidence="1 2" key="1">
    <citation type="journal article" date="2013" name="PLoS ONE">
        <title>Assembly-driven community genomics of a hypersaline microbial ecosystem.</title>
        <authorList>
            <person name="Podell S."/>
            <person name="Ugalde J.A."/>
            <person name="Narasingarao P."/>
            <person name="Banfield J.F."/>
            <person name="Heidelberg K.B."/>
            <person name="Allen E.E."/>
        </authorList>
    </citation>
    <scope>NUCLEOTIDE SEQUENCE [LARGE SCALE GENOMIC DNA]</scope>
    <source>
        <strain evidence="2">J07HQW1</strain>
    </source>
</reference>
<dbReference type="Proteomes" id="UP000030649">
    <property type="component" value="Unassembled WGS sequence"/>
</dbReference>
<protein>
    <submittedName>
        <fullName evidence="1">Uncharacterized protein</fullName>
    </submittedName>
</protein>
<dbReference type="AlphaFoldDB" id="U1MSF2"/>
<gene>
    <name evidence="1" type="ORF">J07HQW1_03171</name>
</gene>
<evidence type="ECO:0000313" key="2">
    <source>
        <dbReference type="Proteomes" id="UP000030649"/>
    </source>
</evidence>
<dbReference type="HOGENOM" id="CLU_2366155_0_0_2"/>
<evidence type="ECO:0000313" key="1">
    <source>
        <dbReference type="EMBL" id="ERG93114.1"/>
    </source>
</evidence>
<name>U1MSF2_9EURY</name>
<accession>U1MSF2</accession>
<sequence length="95" mass="10616">MDCPGLLLPVERVGVVGHVTETVGLHRTPAITDLWGRLKTRVFLVLSIIVNHSDLCGLSAIELSIQRETSAQQLIMVETVRDRCVVSFSRLRHQK</sequence>